<dbReference type="InterPro" id="IPR022842">
    <property type="entry name" value="RNAP_Rpo3/Rpb3/RPAC1"/>
</dbReference>
<evidence type="ECO:0000259" key="24">
    <source>
        <dbReference type="SMART" id="SM00861"/>
    </source>
</evidence>
<dbReference type="EMBL" id="CAJNOQ010001492">
    <property type="protein sequence ID" value="CAF0898726.1"/>
    <property type="molecule type" value="Genomic_DNA"/>
</dbReference>
<keyword evidence="7 21" id="KW-0812">Transmembrane</keyword>
<keyword evidence="13" id="KW-0786">Thiamine pyrophosphate</keyword>
<feature type="compositionally biased region" description="Basic and acidic residues" evidence="22">
    <location>
        <begin position="566"/>
        <end position="578"/>
    </location>
</feature>
<comment type="catalytic activity">
    <reaction evidence="20">
        <text>N(6)-[(R)-lipoyl]-L-lysyl-[protein] + pyruvate + H(+) = N(6)-[(R)-S(8)-acetyldihydrolipoyl]-L-lysyl-[protein] + CO2</text>
        <dbReference type="Rhea" id="RHEA:19189"/>
        <dbReference type="Rhea" id="RHEA-COMP:10474"/>
        <dbReference type="Rhea" id="RHEA-COMP:10478"/>
        <dbReference type="ChEBI" id="CHEBI:15361"/>
        <dbReference type="ChEBI" id="CHEBI:15378"/>
        <dbReference type="ChEBI" id="CHEBI:16526"/>
        <dbReference type="ChEBI" id="CHEBI:83099"/>
        <dbReference type="ChEBI" id="CHEBI:83111"/>
        <dbReference type="EC" id="1.2.4.1"/>
    </reaction>
</comment>
<feature type="region of interest" description="Disordered" evidence="22">
    <location>
        <begin position="1493"/>
        <end position="1531"/>
    </location>
</feature>
<keyword evidence="15 21" id="KW-0472">Membrane</keyword>
<feature type="region of interest" description="Disordered" evidence="22">
    <location>
        <begin position="566"/>
        <end position="588"/>
    </location>
</feature>
<dbReference type="GO" id="GO:0003899">
    <property type="term" value="F:DNA-directed RNA polymerase activity"/>
    <property type="evidence" value="ECO:0007669"/>
    <property type="project" value="InterPro"/>
</dbReference>
<dbReference type="PROSITE" id="PS00446">
    <property type="entry name" value="RNA_POL_D_30KD"/>
    <property type="match status" value="1"/>
</dbReference>
<feature type="domain" description="DNA-directed RNA polymerase RpoA/D/Rpb3-type" evidence="23">
    <location>
        <begin position="380"/>
        <end position="620"/>
    </location>
</feature>
<proteinExistence type="inferred from homology"/>
<keyword evidence="6" id="KW-0240">DNA-directed RNA polymerase</keyword>
<evidence type="ECO:0000256" key="14">
    <source>
        <dbReference type="ARBA" id="ARBA00023128"/>
    </source>
</evidence>
<dbReference type="GO" id="GO:0005654">
    <property type="term" value="C:nucleoplasm"/>
    <property type="evidence" value="ECO:0007669"/>
    <property type="project" value="UniProtKB-ARBA"/>
</dbReference>
<dbReference type="OrthoDB" id="6136301at2759"/>
<keyword evidence="8" id="KW-0479">Metal-binding</keyword>
<dbReference type="InterPro" id="IPR018629">
    <property type="entry name" value="XK-rel"/>
</dbReference>
<dbReference type="Proteomes" id="UP000663829">
    <property type="component" value="Unassembled WGS sequence"/>
</dbReference>
<dbReference type="FunFam" id="3.40.50.970:FF:000006">
    <property type="entry name" value="Pyruvate dehydrogenase E1 component subunit beta"/>
    <property type="match status" value="1"/>
</dbReference>
<dbReference type="InterPro" id="IPR011262">
    <property type="entry name" value="DNA-dir_RNA_pol_insert"/>
</dbReference>
<feature type="compositionally biased region" description="Polar residues" evidence="22">
    <location>
        <begin position="1379"/>
        <end position="1394"/>
    </location>
</feature>
<feature type="transmembrane region" description="Helical" evidence="21">
    <location>
        <begin position="1175"/>
        <end position="1193"/>
    </location>
</feature>
<evidence type="ECO:0000259" key="23">
    <source>
        <dbReference type="SMART" id="SM00662"/>
    </source>
</evidence>
<dbReference type="SUPFAM" id="SSF55257">
    <property type="entry name" value="RBP11-like subunits of RNA polymerase"/>
    <property type="match status" value="1"/>
</dbReference>
<dbReference type="SUPFAM" id="SSF56553">
    <property type="entry name" value="Insert subdomain of RNA polymerase alpha subunit"/>
    <property type="match status" value="1"/>
</dbReference>
<protein>
    <recommendedName>
        <fullName evidence="21">XK-related protein</fullName>
    </recommendedName>
</protein>
<comment type="similarity">
    <text evidence="5 21">Belongs to the XK family.</text>
</comment>
<reference evidence="25" key="1">
    <citation type="submission" date="2021-02" db="EMBL/GenBank/DDBJ databases">
        <authorList>
            <person name="Nowell W R."/>
        </authorList>
    </citation>
    <scope>NUCLEOTIDE SEQUENCE</scope>
</reference>
<dbReference type="Pfam" id="PF01000">
    <property type="entry name" value="RNA_pol_A_bac"/>
    <property type="match status" value="1"/>
</dbReference>
<feature type="compositionally biased region" description="Low complexity" evidence="22">
    <location>
        <begin position="921"/>
        <end position="930"/>
    </location>
</feature>
<dbReference type="Proteomes" id="UP000681722">
    <property type="component" value="Unassembled WGS sequence"/>
</dbReference>
<feature type="compositionally biased region" description="Polar residues" evidence="22">
    <location>
        <begin position="655"/>
        <end position="689"/>
    </location>
</feature>
<evidence type="ECO:0000256" key="21">
    <source>
        <dbReference type="RuleBase" id="RU910716"/>
    </source>
</evidence>
<dbReference type="SUPFAM" id="SSF52922">
    <property type="entry name" value="TK C-terminal domain-like"/>
    <property type="match status" value="1"/>
</dbReference>
<dbReference type="InterPro" id="IPR009014">
    <property type="entry name" value="Transketo_C/PFOR_II"/>
</dbReference>
<evidence type="ECO:0000256" key="10">
    <source>
        <dbReference type="ARBA" id="ARBA00022958"/>
    </source>
</evidence>
<dbReference type="GO" id="GO:0005886">
    <property type="term" value="C:plasma membrane"/>
    <property type="evidence" value="ECO:0007669"/>
    <property type="project" value="UniProtKB-ARBA"/>
</dbReference>
<dbReference type="Pfam" id="PF09815">
    <property type="entry name" value="XK-related"/>
    <property type="match status" value="1"/>
</dbReference>
<dbReference type="InterPro" id="IPR011263">
    <property type="entry name" value="DNA-dir_RNA_pol_RpoA/D/Rpb3"/>
</dbReference>
<evidence type="ECO:0000256" key="18">
    <source>
        <dbReference type="ARBA" id="ARBA00023317"/>
    </source>
</evidence>
<feature type="compositionally biased region" description="Basic and acidic residues" evidence="22">
    <location>
        <begin position="1457"/>
        <end position="1467"/>
    </location>
</feature>
<dbReference type="SMART" id="SM00662">
    <property type="entry name" value="RPOLD"/>
    <property type="match status" value="1"/>
</dbReference>
<evidence type="ECO:0000256" key="8">
    <source>
        <dbReference type="ARBA" id="ARBA00022723"/>
    </source>
</evidence>
<feature type="compositionally biased region" description="Polar residues" evidence="22">
    <location>
        <begin position="1437"/>
        <end position="1448"/>
    </location>
</feature>
<keyword evidence="10" id="KW-0630">Potassium</keyword>
<dbReference type="Gene3D" id="3.40.50.970">
    <property type="match status" value="1"/>
</dbReference>
<evidence type="ECO:0000256" key="17">
    <source>
        <dbReference type="ARBA" id="ARBA00023242"/>
    </source>
</evidence>
<dbReference type="GO" id="GO:0003677">
    <property type="term" value="F:DNA binding"/>
    <property type="evidence" value="ECO:0007669"/>
    <property type="project" value="InterPro"/>
</dbReference>
<feature type="compositionally biased region" description="Low complexity" evidence="22">
    <location>
        <begin position="735"/>
        <end position="747"/>
    </location>
</feature>
<dbReference type="InterPro" id="IPR036643">
    <property type="entry name" value="RNApol_insert_sf"/>
</dbReference>
<evidence type="ECO:0000256" key="12">
    <source>
        <dbReference type="ARBA" id="ARBA00023002"/>
    </source>
</evidence>
<dbReference type="SMART" id="SM00861">
    <property type="entry name" value="Transket_pyr"/>
    <property type="match status" value="1"/>
</dbReference>
<dbReference type="FunFam" id="3.40.50.920:FF:000001">
    <property type="entry name" value="Pyruvate dehydrogenase E1 beta subunit"/>
    <property type="match status" value="1"/>
</dbReference>
<evidence type="ECO:0000256" key="16">
    <source>
        <dbReference type="ARBA" id="ARBA00023163"/>
    </source>
</evidence>
<keyword evidence="16" id="KW-0804">Transcription</keyword>
<name>A0A813ZIC1_9BILA</name>
<evidence type="ECO:0000256" key="22">
    <source>
        <dbReference type="SAM" id="MobiDB-lite"/>
    </source>
</evidence>
<feature type="transmembrane region" description="Helical" evidence="21">
    <location>
        <begin position="1009"/>
        <end position="1027"/>
    </location>
</feature>
<dbReference type="GO" id="GO:0046872">
    <property type="term" value="F:metal ion binding"/>
    <property type="evidence" value="ECO:0007669"/>
    <property type="project" value="UniProtKB-KW"/>
</dbReference>
<dbReference type="GO" id="GO:0000428">
    <property type="term" value="C:DNA-directed RNA polymerase complex"/>
    <property type="evidence" value="ECO:0007669"/>
    <property type="project" value="UniProtKB-KW"/>
</dbReference>
<dbReference type="PANTHER" id="PTHR11624:SF96">
    <property type="entry name" value="PYRUVATE DEHYDROGENASE E1 COMPONENT SUBUNIT BETA, MITOCHONDRIAL"/>
    <property type="match status" value="1"/>
</dbReference>
<keyword evidence="17" id="KW-0539">Nucleus</keyword>
<evidence type="ECO:0000256" key="3">
    <source>
        <dbReference type="ARBA" id="ARBA00004141"/>
    </source>
</evidence>
<evidence type="ECO:0000256" key="1">
    <source>
        <dbReference type="ARBA" id="ARBA00001964"/>
    </source>
</evidence>
<feature type="domain" description="Transketolase-like pyrimidine-binding" evidence="24">
    <location>
        <begin position="35"/>
        <end position="210"/>
    </location>
</feature>
<evidence type="ECO:0000256" key="15">
    <source>
        <dbReference type="ARBA" id="ARBA00023136"/>
    </source>
</evidence>
<evidence type="ECO:0000256" key="5">
    <source>
        <dbReference type="ARBA" id="ARBA00008789"/>
    </source>
</evidence>
<evidence type="ECO:0000256" key="7">
    <source>
        <dbReference type="ARBA" id="ARBA00022692"/>
    </source>
</evidence>
<comment type="subcellular location">
    <subcellularLocation>
        <location evidence="3 21">Membrane</location>
        <topology evidence="3 21">Multi-pass membrane protein</topology>
    </subcellularLocation>
    <subcellularLocation>
        <location evidence="4">Mitochondrion</location>
    </subcellularLocation>
    <subcellularLocation>
        <location evidence="2">Nucleus</location>
    </subcellularLocation>
</comment>
<feature type="transmembrane region" description="Helical" evidence="21">
    <location>
        <begin position="864"/>
        <end position="888"/>
    </location>
</feature>
<dbReference type="NCBIfam" id="NF008854">
    <property type="entry name" value="PRK11892.1"/>
    <property type="match status" value="1"/>
</dbReference>
<feature type="region of interest" description="Disordered" evidence="22">
    <location>
        <begin position="724"/>
        <end position="753"/>
    </location>
</feature>
<dbReference type="GO" id="GO:0006086">
    <property type="term" value="P:pyruvate decarboxylation to acetyl-CoA"/>
    <property type="evidence" value="ECO:0007669"/>
    <property type="project" value="InterPro"/>
</dbReference>
<comment type="cofactor">
    <cofactor evidence="1">
        <name>thiamine diphosphate</name>
        <dbReference type="ChEBI" id="CHEBI:58937"/>
    </cofactor>
</comment>
<dbReference type="Gene3D" id="3.30.1360.10">
    <property type="entry name" value="RNA polymerase, RBP11-like subunit"/>
    <property type="match status" value="1"/>
</dbReference>
<dbReference type="CDD" id="cd07031">
    <property type="entry name" value="RNAP_II_RPB3"/>
    <property type="match status" value="1"/>
</dbReference>
<dbReference type="PANTHER" id="PTHR11624">
    <property type="entry name" value="DEHYDROGENASE RELATED"/>
    <property type="match status" value="1"/>
</dbReference>
<evidence type="ECO:0000256" key="20">
    <source>
        <dbReference type="ARBA" id="ARBA00051231"/>
    </source>
</evidence>
<comment type="caution">
    <text evidence="25">The sequence shown here is derived from an EMBL/GenBank/DDBJ whole genome shotgun (WGS) entry which is preliminary data.</text>
</comment>
<dbReference type="InterPro" id="IPR027110">
    <property type="entry name" value="PDHB_mito-type"/>
</dbReference>
<dbReference type="InterPro" id="IPR036603">
    <property type="entry name" value="RBP11-like"/>
</dbReference>
<dbReference type="EMBL" id="CAJOBC010001492">
    <property type="protein sequence ID" value="CAF3681547.1"/>
    <property type="molecule type" value="Genomic_DNA"/>
</dbReference>
<dbReference type="Gene3D" id="3.40.50.920">
    <property type="match status" value="1"/>
</dbReference>
<keyword evidence="14" id="KW-0496">Mitochondrion</keyword>
<feature type="compositionally biased region" description="Polar residues" evidence="22">
    <location>
        <begin position="579"/>
        <end position="588"/>
    </location>
</feature>
<dbReference type="Pfam" id="PF01193">
    <property type="entry name" value="RNA_pol_L"/>
    <property type="match status" value="1"/>
</dbReference>
<evidence type="ECO:0000256" key="11">
    <source>
        <dbReference type="ARBA" id="ARBA00022989"/>
    </source>
</evidence>
<keyword evidence="27" id="KW-1185">Reference proteome</keyword>
<feature type="transmembrane region" description="Helical" evidence="21">
    <location>
        <begin position="1245"/>
        <end position="1263"/>
    </location>
</feature>
<evidence type="ECO:0000256" key="13">
    <source>
        <dbReference type="ARBA" id="ARBA00023052"/>
    </source>
</evidence>
<keyword evidence="12" id="KW-0560">Oxidoreductase</keyword>
<dbReference type="InterPro" id="IPR029061">
    <property type="entry name" value="THDP-binding"/>
</dbReference>
<feature type="transmembrane region" description="Helical" evidence="21">
    <location>
        <begin position="832"/>
        <end position="852"/>
    </location>
</feature>
<feature type="transmembrane region" description="Helical" evidence="21">
    <location>
        <begin position="1143"/>
        <end position="1169"/>
    </location>
</feature>
<dbReference type="GO" id="GO:0046983">
    <property type="term" value="F:protein dimerization activity"/>
    <property type="evidence" value="ECO:0007669"/>
    <property type="project" value="InterPro"/>
</dbReference>
<evidence type="ECO:0000313" key="26">
    <source>
        <dbReference type="EMBL" id="CAF3681547.1"/>
    </source>
</evidence>
<keyword evidence="11 21" id="KW-1133">Transmembrane helix</keyword>
<evidence type="ECO:0000313" key="27">
    <source>
        <dbReference type="Proteomes" id="UP000663829"/>
    </source>
</evidence>
<evidence type="ECO:0000256" key="6">
    <source>
        <dbReference type="ARBA" id="ARBA00022478"/>
    </source>
</evidence>
<dbReference type="InterPro" id="IPR033248">
    <property type="entry name" value="Transketolase_C"/>
</dbReference>
<organism evidence="25 27">
    <name type="scientific">Didymodactylos carnosus</name>
    <dbReference type="NCBI Taxonomy" id="1234261"/>
    <lineage>
        <taxon>Eukaryota</taxon>
        <taxon>Metazoa</taxon>
        <taxon>Spiralia</taxon>
        <taxon>Gnathifera</taxon>
        <taxon>Rotifera</taxon>
        <taxon>Eurotatoria</taxon>
        <taxon>Bdelloidea</taxon>
        <taxon>Philodinida</taxon>
        <taxon>Philodinidae</taxon>
        <taxon>Didymodactylos</taxon>
    </lineage>
</organism>
<evidence type="ECO:0000256" key="9">
    <source>
        <dbReference type="ARBA" id="ARBA00022946"/>
    </source>
</evidence>
<feature type="region of interest" description="Disordered" evidence="22">
    <location>
        <begin position="897"/>
        <end position="992"/>
    </location>
</feature>
<evidence type="ECO:0000256" key="2">
    <source>
        <dbReference type="ARBA" id="ARBA00004123"/>
    </source>
</evidence>
<feature type="transmembrane region" description="Helical" evidence="21">
    <location>
        <begin position="1213"/>
        <end position="1233"/>
    </location>
</feature>
<evidence type="ECO:0000256" key="19">
    <source>
        <dbReference type="ARBA" id="ARBA00025804"/>
    </source>
</evidence>
<dbReference type="GO" id="GO:0004739">
    <property type="term" value="F:pyruvate dehydrogenase (acetyl-transferring) activity"/>
    <property type="evidence" value="ECO:0007669"/>
    <property type="project" value="UniProtKB-EC"/>
</dbReference>
<feature type="region of interest" description="Disordered" evidence="22">
    <location>
        <begin position="646"/>
        <end position="689"/>
    </location>
</feature>
<feature type="compositionally biased region" description="Basic and acidic residues" evidence="22">
    <location>
        <begin position="1409"/>
        <end position="1420"/>
    </location>
</feature>
<dbReference type="CDD" id="cd07036">
    <property type="entry name" value="TPP_PYR_E1-PDHc-beta_like"/>
    <property type="match status" value="1"/>
</dbReference>
<sequence>MELVTGILKCNKNLILSQRLFLSTSQKTLAAQQTITVREAITNAMDEEIGRDDRVFLIGEEVAQYDGAYKMSKGLWKKYGDKRIIDTPITEMGFAGLAVGAAMAGLRPVCEFMTFNFAMQAIDHVINSAAKTYYMSSGKVKVPIVFRGPNGAAMGVAAQHSQEYASWYSQCPGLKVISPYSAEDCRGLLKAAIRDDDPVVFLENELIYGLQFPISEEALSPDFVLPIGKGKIEREGKDVTLVSHSKGVHLCLETAKELEQNGIECEVINLRSLRPLDEDLIKQSVKKTHHLVTVELGWPQCSIGAEVISRICESDAFDYLDAPPLRVTGADVPLAYAKTLEHNSLPQVANPLIVMLICILLKMPYANTPTVNVSEVTEDNIKFIVENTDLSVANGIRRCMIAETPIIAIDSVQIDSNTTVLFDEFLAHRIGMIPLYSEELVDRMLYHRDCTCEGYCPSCAVELTLDVKNKDESTRNVTTADLISADPRLVPVTSRSKNDDETQDLYVEHILIVKLRKGQELKLKAYARKGFGKEHAKWIPTCGVSFEYDPDNILRHTVYPVPEEWPHSEHSELAEDQHQGQFDPNKSPNKYYFNVESIGALKPETIVLSCLNVYEPFTNQDDIQNMSEVDSEIAENNPVIVNEEEDKVLRRSETLAGTPTQSQTEIRPRSKTISTGTSTSDDHQSLPSHAQTGFNLLQSIKDLTHQELFRANPLGLLGKEVIAATGTNNPPEPVAPSTEEPTSSSSPNKLSPIRENEPQELQFHLSDEQLQQQQSRRPTIADAATPQIPVLFELDADLLAVQGGALLLSPLNPATTKLDFIPDTMTINVFEVFIYAWGVFAFFFDMVTDIILAHAYYGEGSYWLFILTLACVVVPNLTLSLFSLVWYMDGPKGLSQTTPLVNDDSCETSSAESDDVKQKEGQQQQNKGNGADPDTLNRRRTVSHESNRRTSFSQTDDIKIRRNSLDEPDAHVNRARYSPQTPPSERKKVNTSDEIVAQPSSATSNALRWIIRIIILVLQLDLCLKYIRGLYYTYKGYRHRKNKEWQRYYLTKQILIDADIALLRVFDVFMDSGSQVILQLYIMLKDSKSLIYDALFLKQSLSIVSSLGALAYGLSGYSRCLRHMMLTHSTVDWPKDKPAPKPVTWWATIIHWVWYLFLITPRVLALAMFAASSRSWFWIIICAHWMGMLFWILRFRTGFCISDQSKYIPREAIFEKCYNIVCSYIYIFCYMNLTEGHTRQRYIAFYTVYYIENIAFSVIYAVHSQEKNLLFKYSLVTFVCTGFWFAVLFQFVYYQCFHPSDHVRANVKKDFTLMIRNRTLPIFDRNRTNIQKSKSYDDILEKDIKNQDKSSSFDQTTDKPLRKTTSEENINEATHNRFSKQNRQTLLSKQQTIEQQHRLNRSTSDQQQEEIHRSHPKQKDSSSFSSFSGNKTKQHHNSFLSKISNVLNRPSPIPLDYSKDNNVEYRTKQSSSRRPFFDIPSATMSLQEPLYLNMDEDNDDENPLNTNKNVSKRKAEGHHRSHQSTHLSSISDSVYANEQLMYKIHENNNDDESSKRYKNNRSNNEKHIVLNAKSLTAIVKTIDNDNSNNQENYIINNNITTVGSCDYPVNKFSTIDQNNEQLNLNNSDKSIELKYFLLTHCLPSLFLFSTSCSCSNSCICHQCSTIIDYCIIDETILIEEKEQNYYIDNCKKKLAHDVLNSDVVLLPVHSCHCSYPFTKDLYKSFSFNHSSTSCTYLLFCKTISYLTSNLLSSKQSFSTCSSKTLAPSENYSSKTLTPTSSPLALTLQISSSYPNANYFPHLIGVPLSSTYPFSTQPYQISASPSIVRSSSTLPSIGSLPSKLFINSNHTNAATDNFTTSASYPPPFSTIKNTHKISEICQSTKTSLKSSDNISTVNNYQNTYSNSKNSSHDQSSHNKLVNTYTKNSKLPISSSLSCLLVNPQNKQRSYQRLKSFLSSQNHHRKTKSLFRHSVANCYSSSSIHQMKLLPHRRSFSVNYRKRYSPLSSRLLLTTPRTHFILDRIFAFSNETIV</sequence>
<dbReference type="HAMAP" id="MF_00320">
    <property type="entry name" value="RNApol_arch_Rpo3"/>
    <property type="match status" value="1"/>
</dbReference>
<feature type="region of interest" description="Disordered" evidence="22">
    <location>
        <begin position="1347"/>
        <end position="1480"/>
    </location>
</feature>
<feature type="compositionally biased region" description="Basic and acidic residues" evidence="22">
    <location>
        <begin position="1356"/>
        <end position="1366"/>
    </location>
</feature>
<dbReference type="GO" id="GO:0006351">
    <property type="term" value="P:DNA-templated transcription"/>
    <property type="evidence" value="ECO:0007669"/>
    <property type="project" value="InterPro"/>
</dbReference>
<dbReference type="InterPro" id="IPR005475">
    <property type="entry name" value="Transketolase-like_Pyr-bd"/>
</dbReference>
<accession>A0A813ZIC1</accession>
<dbReference type="NCBIfam" id="NF006667">
    <property type="entry name" value="PRK09212.1"/>
    <property type="match status" value="1"/>
</dbReference>
<dbReference type="Gene3D" id="2.170.120.12">
    <property type="entry name" value="DNA-directed RNA polymerase, insert domain"/>
    <property type="match status" value="1"/>
</dbReference>
<gene>
    <name evidence="25" type="ORF">GPM918_LOCUS8517</name>
    <name evidence="26" type="ORF">SRO942_LOCUS8517</name>
</gene>
<dbReference type="SUPFAM" id="SSF52518">
    <property type="entry name" value="Thiamin diphosphate-binding fold (THDP-binding)"/>
    <property type="match status" value="1"/>
</dbReference>
<dbReference type="Pfam" id="PF02779">
    <property type="entry name" value="Transket_pyr"/>
    <property type="match status" value="1"/>
</dbReference>
<dbReference type="InterPro" id="IPR001514">
    <property type="entry name" value="DNA-dir_RNA_pol_30-40kDasu_CS"/>
</dbReference>
<evidence type="ECO:0000256" key="4">
    <source>
        <dbReference type="ARBA" id="ARBA00004173"/>
    </source>
</evidence>
<keyword evidence="18" id="KW-0670">Pyruvate</keyword>
<dbReference type="Pfam" id="PF02780">
    <property type="entry name" value="Transketolase_C"/>
    <property type="match status" value="1"/>
</dbReference>
<dbReference type="FunFam" id="2.170.120.12:FF:000002">
    <property type="entry name" value="DNA-directed RNA polymerase II subunit RPB3"/>
    <property type="match status" value="1"/>
</dbReference>
<keyword evidence="9" id="KW-0809">Transit peptide</keyword>
<evidence type="ECO:0000313" key="25">
    <source>
        <dbReference type="EMBL" id="CAF0898726.1"/>
    </source>
</evidence>
<feature type="compositionally biased region" description="Basic and acidic residues" evidence="22">
    <location>
        <begin position="956"/>
        <end position="972"/>
    </location>
</feature>
<feature type="transmembrane region" description="Helical" evidence="21">
    <location>
        <begin position="1275"/>
        <end position="1294"/>
    </location>
</feature>
<feature type="compositionally biased region" description="Basic residues" evidence="22">
    <location>
        <begin position="1510"/>
        <end position="1523"/>
    </location>
</feature>
<comment type="similarity">
    <text evidence="19">Belongs to the archaeal Rpo3/eukaryotic RPB3 RNA polymerase subunit family.</text>
</comment>
<dbReference type="GO" id="GO:0005739">
    <property type="term" value="C:mitochondrion"/>
    <property type="evidence" value="ECO:0007669"/>
    <property type="project" value="UniProtKB-SubCell"/>
</dbReference>
<dbReference type="NCBIfam" id="NF001988">
    <property type="entry name" value="PRK00783.1"/>
    <property type="match status" value="1"/>
</dbReference>